<evidence type="ECO:0000256" key="1">
    <source>
        <dbReference type="ARBA" id="ARBA00006486"/>
    </source>
</evidence>
<gene>
    <name evidence="9" type="ORF">SAMN05216352_103102</name>
</gene>
<dbReference type="InterPro" id="IPR052352">
    <property type="entry name" value="Sugar_Degrad_Dehydratases"/>
</dbReference>
<dbReference type="PROSITE" id="PS00886">
    <property type="entry name" value="ILVD_EDD_1"/>
    <property type="match status" value="1"/>
</dbReference>
<dbReference type="STRING" id="930129.SAMN05216352_103102"/>
<dbReference type="GO" id="GO:0016836">
    <property type="term" value="F:hydro-lyase activity"/>
    <property type="evidence" value="ECO:0007669"/>
    <property type="project" value="UniProtKB-ARBA"/>
</dbReference>
<reference evidence="9 10" key="1">
    <citation type="submission" date="2016-10" db="EMBL/GenBank/DDBJ databases">
        <authorList>
            <person name="de Groot N.N."/>
        </authorList>
    </citation>
    <scope>NUCLEOTIDE SEQUENCE [LARGE SCALE GENOMIC DNA]</scope>
    <source>
        <strain evidence="10">P4B,CCM 7963,CECT 7998,DSM 25260,IBRC-M 10614,KCTC 13821</strain>
    </source>
</reference>
<dbReference type="AlphaFoldDB" id="A0A1G8FVD2"/>
<comment type="similarity">
    <text evidence="1">Belongs to the IlvD/Edd family.</text>
</comment>
<keyword evidence="7" id="KW-0100">Branched-chain amino acid biosynthesis</keyword>
<evidence type="ECO:0000313" key="10">
    <source>
        <dbReference type="Proteomes" id="UP000199017"/>
    </source>
</evidence>
<evidence type="ECO:0000256" key="6">
    <source>
        <dbReference type="ARBA" id="ARBA00023239"/>
    </source>
</evidence>
<keyword evidence="7" id="KW-0028">Amino-acid biosynthesis</keyword>
<dbReference type="Proteomes" id="UP000199017">
    <property type="component" value="Unassembled WGS sequence"/>
</dbReference>
<dbReference type="Pfam" id="PF00920">
    <property type="entry name" value="ILVD_EDD_N"/>
    <property type="match status" value="1"/>
</dbReference>
<dbReference type="InterPro" id="IPR000581">
    <property type="entry name" value="ILV_EDD_N"/>
</dbReference>
<feature type="domain" description="Dihydroxy-acid/6-phosphogluconate dehydratase N-terminal" evidence="8">
    <location>
        <begin position="46"/>
        <end position="356"/>
    </location>
</feature>
<dbReference type="PANTHER" id="PTHR43183">
    <property type="entry name" value="HYPOTHETICAL DIHYDROXYACID DEHYDRATASE (EUROFUNG)-RELATED"/>
    <property type="match status" value="1"/>
</dbReference>
<evidence type="ECO:0000313" key="9">
    <source>
        <dbReference type="EMBL" id="SDH86097.1"/>
    </source>
</evidence>
<dbReference type="GO" id="GO:0046872">
    <property type="term" value="F:metal ion binding"/>
    <property type="evidence" value="ECO:0007669"/>
    <property type="project" value="UniProtKB-KW"/>
</dbReference>
<dbReference type="InterPro" id="IPR037237">
    <property type="entry name" value="IlvD/EDD_N"/>
</dbReference>
<keyword evidence="3" id="KW-0479">Metal-binding</keyword>
<protein>
    <submittedName>
        <fullName evidence="9">Dihydroxy-acid dehydratase</fullName>
    </submittedName>
</protein>
<keyword evidence="10" id="KW-1185">Reference proteome</keyword>
<sequence length="384" mass="42328">MNNNNVITPEMLRSAKWLDAGDFRSFNHRSRMMQMGFGIDDWDGSPIIGILNTWSDINPCHHHFKDRVEDVKRGVLQSGGLPLEIPCMSLFESINKPSPLLYRNLLAMEVEELLRSYPIDGAILMGGCDKTTPGLMLGAISVQIPAIFIPAGPMLRGNYRGETLGSGSDAFKSWDEYRVGNICDRELEGICGGLARSAGTCMTMGTASTMTSIVDAMGMCIPGASSIPAVDTNHNRMCSKAGKRIVEMVWEDLTPGKILTKKSFVNGIVTAMALGGSTNSIIHIIAMARRAECNISMDDFDRISRDIPVIANIRPSGDLYLMEDFYYAGGIHGMMNRLRSFLHLDEMTVVGETIGNVIQNAEVYNNDIIRKLDDQYIKKGLLPY</sequence>
<keyword evidence="2" id="KW-0001">2Fe-2S</keyword>
<evidence type="ECO:0000256" key="4">
    <source>
        <dbReference type="ARBA" id="ARBA00023004"/>
    </source>
</evidence>
<keyword evidence="6" id="KW-0456">Lyase</keyword>
<accession>A0A1G8FVD2</accession>
<evidence type="ECO:0000256" key="2">
    <source>
        <dbReference type="ARBA" id="ARBA00022714"/>
    </source>
</evidence>
<dbReference type="EMBL" id="FNDU01000003">
    <property type="protein sequence ID" value="SDH86097.1"/>
    <property type="molecule type" value="Genomic_DNA"/>
</dbReference>
<evidence type="ECO:0000256" key="7">
    <source>
        <dbReference type="ARBA" id="ARBA00023304"/>
    </source>
</evidence>
<dbReference type="PANTHER" id="PTHR43183:SF2">
    <property type="entry name" value="DIHYDROXY-ACID DEHYDRATASE"/>
    <property type="match status" value="1"/>
</dbReference>
<evidence type="ECO:0000256" key="3">
    <source>
        <dbReference type="ARBA" id="ARBA00022723"/>
    </source>
</evidence>
<name>A0A1G8FVD2_9BACI</name>
<dbReference type="GO" id="GO:0051537">
    <property type="term" value="F:2 iron, 2 sulfur cluster binding"/>
    <property type="evidence" value="ECO:0007669"/>
    <property type="project" value="UniProtKB-KW"/>
</dbReference>
<dbReference type="GO" id="GO:0009082">
    <property type="term" value="P:branched-chain amino acid biosynthetic process"/>
    <property type="evidence" value="ECO:0007669"/>
    <property type="project" value="UniProtKB-KW"/>
</dbReference>
<evidence type="ECO:0000256" key="5">
    <source>
        <dbReference type="ARBA" id="ARBA00023014"/>
    </source>
</evidence>
<dbReference type="InterPro" id="IPR020558">
    <property type="entry name" value="DiOHA_6PGluconate_deHydtase_CS"/>
</dbReference>
<keyword evidence="4" id="KW-0408">Iron</keyword>
<organism evidence="9 10">
    <name type="scientific">Alteribacillus bidgolensis</name>
    <dbReference type="NCBI Taxonomy" id="930129"/>
    <lineage>
        <taxon>Bacteria</taxon>
        <taxon>Bacillati</taxon>
        <taxon>Bacillota</taxon>
        <taxon>Bacilli</taxon>
        <taxon>Bacillales</taxon>
        <taxon>Bacillaceae</taxon>
        <taxon>Alteribacillus</taxon>
    </lineage>
</organism>
<keyword evidence="5" id="KW-0411">Iron-sulfur</keyword>
<dbReference type="SUPFAM" id="SSF143975">
    <property type="entry name" value="IlvD/EDD N-terminal domain-like"/>
    <property type="match status" value="1"/>
</dbReference>
<proteinExistence type="inferred from homology"/>
<evidence type="ECO:0000259" key="8">
    <source>
        <dbReference type="Pfam" id="PF00920"/>
    </source>
</evidence>